<name>A0ABT2Y611_9MOLU</name>
<evidence type="ECO:0000313" key="7">
    <source>
        <dbReference type="Proteomes" id="UP001177160"/>
    </source>
</evidence>
<dbReference type="InterPro" id="IPR000757">
    <property type="entry name" value="Beta-glucanase-like"/>
</dbReference>
<dbReference type="CDD" id="cd00063">
    <property type="entry name" value="FN3"/>
    <property type="match status" value="1"/>
</dbReference>
<dbReference type="PANTHER" id="PTHR10963:SF55">
    <property type="entry name" value="GLYCOSIDE HYDROLASE FAMILY 16 PROTEIN"/>
    <property type="match status" value="1"/>
</dbReference>
<dbReference type="InterPro" id="IPR008263">
    <property type="entry name" value="GH16_AS"/>
</dbReference>
<dbReference type="Proteomes" id="UP001177160">
    <property type="component" value="Unassembled WGS sequence"/>
</dbReference>
<reference evidence="6" key="1">
    <citation type="submission" date="2022-09" db="EMBL/GenBank/DDBJ databases">
        <title>Novel Mycoplasma species identified in domestic and wild animals.</title>
        <authorList>
            <person name="Volokhov D.V."/>
            <person name="Furtak V.A."/>
            <person name="Zagorodnyaya T.A."/>
        </authorList>
    </citation>
    <scope>NUCLEOTIDE SEQUENCE</scope>
    <source>
        <strain evidence="6">Oakley</strain>
    </source>
</reference>
<dbReference type="SUPFAM" id="SSF49899">
    <property type="entry name" value="Concanavalin A-like lectins/glucanases"/>
    <property type="match status" value="1"/>
</dbReference>
<evidence type="ECO:0000256" key="1">
    <source>
        <dbReference type="ARBA" id="ARBA00006865"/>
    </source>
</evidence>
<dbReference type="CDD" id="cd08023">
    <property type="entry name" value="GH16_laminarinase_like"/>
    <property type="match status" value="1"/>
</dbReference>
<evidence type="ECO:0000256" key="4">
    <source>
        <dbReference type="ARBA" id="ARBA00023295"/>
    </source>
</evidence>
<evidence type="ECO:0000313" key="6">
    <source>
        <dbReference type="EMBL" id="MCV2232179.1"/>
    </source>
</evidence>
<keyword evidence="3" id="KW-0378">Hydrolase</keyword>
<dbReference type="Gene3D" id="2.60.120.200">
    <property type="match status" value="1"/>
</dbReference>
<evidence type="ECO:0000259" key="5">
    <source>
        <dbReference type="PROSITE" id="PS51762"/>
    </source>
</evidence>
<comment type="similarity">
    <text evidence="1">Belongs to the glycosyl hydrolase 16 family.</text>
</comment>
<evidence type="ECO:0000256" key="2">
    <source>
        <dbReference type="ARBA" id="ARBA00022729"/>
    </source>
</evidence>
<sequence>MKKINLLVIFVLALVLVACTKEPKLPPLESAEDCNEQSLEGGWVCVWADEFEGTEVDLTKWTYEVNGYGGGNGELQYYTADNTVVEDSILSIIAKKEDYLGKQYTSSRIVSKYKGDWTYGRFIIRAKNPVGGGTWPAIWMMPTMNVYGGWPKSGEIDIMEYVGNNPSKVSGTVHTEIRNGGNTPVREYTLPTANSEFHNYEVQWEPGNIRWYVDGVKFNEVIYTPQFTQQYKYNQVFPFDQNFFMILNLAIGGALGGNVDDSIFPTAFEVDYVRVYQRDYGQVDKEAPSKVTEISLQQLANTIYWKRAEDDYGVEKYNIYIDGEFRGVSRVNQFTFGGLTKGQSYSIRIEAVDFRGRVSKMSETFSFTYQ</sequence>
<feature type="domain" description="GH16" evidence="5">
    <location>
        <begin position="28"/>
        <end position="281"/>
    </location>
</feature>
<dbReference type="PANTHER" id="PTHR10963">
    <property type="entry name" value="GLYCOSYL HYDROLASE-RELATED"/>
    <property type="match status" value="1"/>
</dbReference>
<dbReference type="RefSeq" id="WP_263608361.1">
    <property type="nucleotide sequence ID" value="NZ_JAOVQM010000003.1"/>
</dbReference>
<proteinExistence type="inferred from homology"/>
<keyword evidence="4" id="KW-0326">Glycosidase</keyword>
<gene>
    <name evidence="6" type="ORF">N7548_04985</name>
</gene>
<evidence type="ECO:0000256" key="3">
    <source>
        <dbReference type="ARBA" id="ARBA00022801"/>
    </source>
</evidence>
<dbReference type="InterPro" id="IPR036116">
    <property type="entry name" value="FN3_sf"/>
</dbReference>
<dbReference type="SUPFAM" id="SSF49265">
    <property type="entry name" value="Fibronectin type III"/>
    <property type="match status" value="1"/>
</dbReference>
<dbReference type="Pfam" id="PF00722">
    <property type="entry name" value="Glyco_hydro_16"/>
    <property type="match status" value="1"/>
</dbReference>
<comment type="caution">
    <text evidence="6">The sequence shown here is derived from an EMBL/GenBank/DDBJ whole genome shotgun (WGS) entry which is preliminary data.</text>
</comment>
<dbReference type="InterPro" id="IPR013783">
    <property type="entry name" value="Ig-like_fold"/>
</dbReference>
<dbReference type="EMBL" id="JAOVQM010000003">
    <property type="protein sequence ID" value="MCV2232179.1"/>
    <property type="molecule type" value="Genomic_DNA"/>
</dbReference>
<organism evidence="6 7">
    <name type="scientific">Paracholeplasma manati</name>
    <dbReference type="NCBI Taxonomy" id="591373"/>
    <lineage>
        <taxon>Bacteria</taxon>
        <taxon>Bacillati</taxon>
        <taxon>Mycoplasmatota</taxon>
        <taxon>Mollicutes</taxon>
        <taxon>Acholeplasmatales</taxon>
        <taxon>Acholeplasmataceae</taxon>
        <taxon>Paracholeplasma</taxon>
    </lineage>
</organism>
<dbReference type="PROSITE" id="PS51257">
    <property type="entry name" value="PROKAR_LIPOPROTEIN"/>
    <property type="match status" value="1"/>
</dbReference>
<keyword evidence="7" id="KW-1185">Reference proteome</keyword>
<dbReference type="InterPro" id="IPR003961">
    <property type="entry name" value="FN3_dom"/>
</dbReference>
<dbReference type="InterPro" id="IPR050546">
    <property type="entry name" value="Glycosyl_Hydrlase_16"/>
</dbReference>
<protein>
    <submittedName>
        <fullName evidence="6">Family 16 glycosylhydrolase</fullName>
    </submittedName>
</protein>
<dbReference type="InterPro" id="IPR013320">
    <property type="entry name" value="ConA-like_dom_sf"/>
</dbReference>
<dbReference type="PROSITE" id="PS51762">
    <property type="entry name" value="GH16_2"/>
    <property type="match status" value="1"/>
</dbReference>
<accession>A0ABT2Y611</accession>
<dbReference type="Gene3D" id="2.60.40.10">
    <property type="entry name" value="Immunoglobulins"/>
    <property type="match status" value="1"/>
</dbReference>
<dbReference type="PROSITE" id="PS01034">
    <property type="entry name" value="GH16_1"/>
    <property type="match status" value="1"/>
</dbReference>
<keyword evidence="2" id="KW-0732">Signal</keyword>